<dbReference type="CDD" id="cd00167">
    <property type="entry name" value="SANT"/>
    <property type="match status" value="2"/>
</dbReference>
<feature type="compositionally biased region" description="Gly residues" evidence="7">
    <location>
        <begin position="350"/>
        <end position="387"/>
    </location>
</feature>
<feature type="region of interest" description="Disordered" evidence="7">
    <location>
        <begin position="344"/>
        <end position="387"/>
    </location>
</feature>
<dbReference type="AlphaFoldDB" id="A0AA38SUQ2"/>
<evidence type="ECO:0000256" key="5">
    <source>
        <dbReference type="ARBA" id="ARBA00023163"/>
    </source>
</evidence>
<evidence type="ECO:0000259" key="9">
    <source>
        <dbReference type="PROSITE" id="PS51294"/>
    </source>
</evidence>
<feature type="domain" description="Myb-like" evidence="8">
    <location>
        <begin position="9"/>
        <end position="61"/>
    </location>
</feature>
<evidence type="ECO:0000256" key="1">
    <source>
        <dbReference type="ARBA" id="ARBA00004123"/>
    </source>
</evidence>
<keyword evidence="4" id="KW-0238">DNA-binding</keyword>
<sequence>MGRSPCCDKTGLKKGPWTQEEDVKLKQYIRMHGPGNWRTLPKKAGLQRCGKSCRLRWTNYLRPDIKRGRFSFEEEETIIQLHSVLGNKWSAIASRLPGRTDNEIKNYWNTNIRKKLLQNGIDPVTHAPRLDFMDLSSMLNSAQFNLSNLLNLQTLVNPHVLKLATLLASSSSNQVNHFNQQIQTTPSSFSSTPLLDNSNLMGAKDRQYFPELLVNMNGQSSQENLIPSCLTTDNSVALPSYNSQFTTQSENLSFQPSNIGDEIATSQDFNYDSILSIPTISSTSTTHKTRSVEHFSSLFIFHFFNPWWRWWWGLGGNGDGGGGGVGLDGDGACLVDDGGGGGSHDDGLDGDGGGGGCLVDGDGGGSHSGGGDGLEGDDGGLGGDGGGLDGDGSGLGVGGLGCNGGGLGVDGDGVGGLGCNGGGDIGVAMAKMGVAMVTVTVVAAVGRWWQWWWEGGCGGGGGAATLVATT</sequence>
<keyword evidence="3" id="KW-0805">Transcription regulation</keyword>
<evidence type="ECO:0000256" key="3">
    <source>
        <dbReference type="ARBA" id="ARBA00023015"/>
    </source>
</evidence>
<dbReference type="Pfam" id="PF00249">
    <property type="entry name" value="Myb_DNA-binding"/>
    <property type="match status" value="2"/>
</dbReference>
<evidence type="ECO:0000256" key="2">
    <source>
        <dbReference type="ARBA" id="ARBA00022737"/>
    </source>
</evidence>
<evidence type="ECO:0000256" key="4">
    <source>
        <dbReference type="ARBA" id="ARBA00023125"/>
    </source>
</evidence>
<gene>
    <name evidence="10" type="ORF">OSB04_021723</name>
</gene>
<evidence type="ECO:0000256" key="6">
    <source>
        <dbReference type="ARBA" id="ARBA00023242"/>
    </source>
</evidence>
<name>A0AA38SUQ2_9ASTR</name>
<feature type="domain" description="HTH myb-type" evidence="9">
    <location>
        <begin position="9"/>
        <end position="65"/>
    </location>
</feature>
<comment type="caution">
    <text evidence="10">The sequence shown here is derived from an EMBL/GenBank/DDBJ whole genome shotgun (WGS) entry which is preliminary data.</text>
</comment>
<feature type="domain" description="HTH myb-type" evidence="9">
    <location>
        <begin position="66"/>
        <end position="116"/>
    </location>
</feature>
<keyword evidence="11" id="KW-1185">Reference proteome</keyword>
<feature type="domain" description="Myb-like" evidence="8">
    <location>
        <begin position="62"/>
        <end position="112"/>
    </location>
</feature>
<evidence type="ECO:0000313" key="10">
    <source>
        <dbReference type="EMBL" id="KAJ9549180.1"/>
    </source>
</evidence>
<evidence type="ECO:0000259" key="8">
    <source>
        <dbReference type="PROSITE" id="PS50090"/>
    </source>
</evidence>
<dbReference type="PROSITE" id="PS51294">
    <property type="entry name" value="HTH_MYB"/>
    <property type="match status" value="2"/>
</dbReference>
<dbReference type="GO" id="GO:0005634">
    <property type="term" value="C:nucleus"/>
    <property type="evidence" value="ECO:0007669"/>
    <property type="project" value="UniProtKB-SubCell"/>
</dbReference>
<comment type="subcellular location">
    <subcellularLocation>
        <location evidence="1">Nucleus</location>
    </subcellularLocation>
</comment>
<evidence type="ECO:0000256" key="7">
    <source>
        <dbReference type="SAM" id="MobiDB-lite"/>
    </source>
</evidence>
<dbReference type="SUPFAM" id="SSF46689">
    <property type="entry name" value="Homeodomain-like"/>
    <property type="match status" value="1"/>
</dbReference>
<organism evidence="10 11">
    <name type="scientific">Centaurea solstitialis</name>
    <name type="common">yellow star-thistle</name>
    <dbReference type="NCBI Taxonomy" id="347529"/>
    <lineage>
        <taxon>Eukaryota</taxon>
        <taxon>Viridiplantae</taxon>
        <taxon>Streptophyta</taxon>
        <taxon>Embryophyta</taxon>
        <taxon>Tracheophyta</taxon>
        <taxon>Spermatophyta</taxon>
        <taxon>Magnoliopsida</taxon>
        <taxon>eudicotyledons</taxon>
        <taxon>Gunneridae</taxon>
        <taxon>Pentapetalae</taxon>
        <taxon>asterids</taxon>
        <taxon>campanulids</taxon>
        <taxon>Asterales</taxon>
        <taxon>Asteraceae</taxon>
        <taxon>Carduoideae</taxon>
        <taxon>Cardueae</taxon>
        <taxon>Centaureinae</taxon>
        <taxon>Centaurea</taxon>
    </lineage>
</organism>
<keyword evidence="6" id="KW-0539">Nucleus</keyword>
<reference evidence="10" key="1">
    <citation type="submission" date="2023-03" db="EMBL/GenBank/DDBJ databases">
        <title>Chromosome-scale reference genome and RAD-based genetic map of yellow starthistle (Centaurea solstitialis) reveal putative structural variation and QTLs associated with invader traits.</title>
        <authorList>
            <person name="Reatini B."/>
            <person name="Cang F.A."/>
            <person name="Jiang Q."/>
            <person name="Mckibben M.T.W."/>
            <person name="Barker M.S."/>
            <person name="Rieseberg L.H."/>
            <person name="Dlugosch K.M."/>
        </authorList>
    </citation>
    <scope>NUCLEOTIDE SEQUENCE</scope>
    <source>
        <strain evidence="10">CAN-66</strain>
        <tissue evidence="10">Leaf</tissue>
    </source>
</reference>
<dbReference type="InterPro" id="IPR017930">
    <property type="entry name" value="Myb_dom"/>
</dbReference>
<dbReference type="InterPro" id="IPR015495">
    <property type="entry name" value="Myb_TF_plants"/>
</dbReference>
<dbReference type="Gene3D" id="1.10.10.60">
    <property type="entry name" value="Homeodomain-like"/>
    <property type="match status" value="2"/>
</dbReference>
<dbReference type="PANTHER" id="PTHR47994:SF5">
    <property type="entry name" value="F14D16.11-RELATED"/>
    <property type="match status" value="1"/>
</dbReference>
<dbReference type="EMBL" id="JARYMX010000005">
    <property type="protein sequence ID" value="KAJ9549180.1"/>
    <property type="molecule type" value="Genomic_DNA"/>
</dbReference>
<dbReference type="FunFam" id="1.10.10.60:FF:000015">
    <property type="entry name" value="Transcription factor RAX3"/>
    <property type="match status" value="1"/>
</dbReference>
<dbReference type="FunFam" id="1.10.10.60:FF:000039">
    <property type="entry name" value="MYB transcription factor"/>
    <property type="match status" value="1"/>
</dbReference>
<dbReference type="SMART" id="SM00717">
    <property type="entry name" value="SANT"/>
    <property type="match status" value="2"/>
</dbReference>
<dbReference type="GO" id="GO:0003677">
    <property type="term" value="F:DNA binding"/>
    <property type="evidence" value="ECO:0007669"/>
    <property type="project" value="UniProtKB-KW"/>
</dbReference>
<evidence type="ECO:0000313" key="11">
    <source>
        <dbReference type="Proteomes" id="UP001172457"/>
    </source>
</evidence>
<protein>
    <submittedName>
        <fullName evidence="10">Uncharacterized protein</fullName>
    </submittedName>
</protein>
<dbReference type="InterPro" id="IPR001005">
    <property type="entry name" value="SANT/Myb"/>
</dbReference>
<accession>A0AA38SUQ2</accession>
<dbReference type="Proteomes" id="UP001172457">
    <property type="component" value="Chromosome 5"/>
</dbReference>
<dbReference type="InterPro" id="IPR009057">
    <property type="entry name" value="Homeodomain-like_sf"/>
</dbReference>
<keyword evidence="5" id="KW-0804">Transcription</keyword>
<dbReference type="PANTHER" id="PTHR47994">
    <property type="entry name" value="F14D16.11-RELATED"/>
    <property type="match status" value="1"/>
</dbReference>
<keyword evidence="2" id="KW-0677">Repeat</keyword>
<proteinExistence type="predicted"/>
<dbReference type="PROSITE" id="PS50090">
    <property type="entry name" value="MYB_LIKE"/>
    <property type="match status" value="2"/>
</dbReference>